<dbReference type="Gene3D" id="3.40.630.30">
    <property type="match status" value="1"/>
</dbReference>
<sequence length="158" mass="18437">MITYRIFKNSDAEEVASLVKKTMYTTNIKDYSKKYLENYLKDLTAQNFIENAKYFHCYVLTDDTNNTIVAVGSIGPYWGKKDESSLFNIFVLPEYQSKGIGRKLITALESDIYFKRAKRIEIPASITGLGFYQRMGYHFKNGKKSLDNEQLYRLEKFN</sequence>
<dbReference type="OrthoDB" id="9800797at2"/>
<dbReference type="PATRIC" id="fig|1423806.3.peg.2134"/>
<protein>
    <submittedName>
        <fullName evidence="2">Acetyltransferase</fullName>
    </submittedName>
</protein>
<name>A0A023CVQ6_9LACO</name>
<proteinExistence type="predicted"/>
<dbReference type="InterPro" id="IPR000182">
    <property type="entry name" value="GNAT_dom"/>
</dbReference>
<dbReference type="EMBL" id="AYZF01000017">
    <property type="protein sequence ID" value="KRN05533.1"/>
    <property type="molecule type" value="Genomic_DNA"/>
</dbReference>
<dbReference type="Proteomes" id="UP000050961">
    <property type="component" value="Unassembled WGS sequence"/>
</dbReference>
<dbReference type="SUPFAM" id="SSF55729">
    <property type="entry name" value="Acyl-CoA N-acyltransferases (Nat)"/>
    <property type="match status" value="1"/>
</dbReference>
<evidence type="ECO:0000259" key="1">
    <source>
        <dbReference type="PROSITE" id="PS51186"/>
    </source>
</evidence>
<dbReference type="InterPro" id="IPR016181">
    <property type="entry name" value="Acyl_CoA_acyltransferase"/>
</dbReference>
<organism evidence="2 3">
    <name type="scientific">Liquorilactobacillus sucicola DSM 21376 = JCM 15457</name>
    <dbReference type="NCBI Taxonomy" id="1423806"/>
    <lineage>
        <taxon>Bacteria</taxon>
        <taxon>Bacillati</taxon>
        <taxon>Bacillota</taxon>
        <taxon>Bacilli</taxon>
        <taxon>Lactobacillales</taxon>
        <taxon>Lactobacillaceae</taxon>
        <taxon>Liquorilactobacillus</taxon>
    </lineage>
</organism>
<comment type="caution">
    <text evidence="2">The sequence shown here is derived from an EMBL/GenBank/DDBJ whole genome shotgun (WGS) entry which is preliminary data.</text>
</comment>
<dbReference type="AlphaFoldDB" id="A0A023CVQ6"/>
<dbReference type="GO" id="GO:0016747">
    <property type="term" value="F:acyltransferase activity, transferring groups other than amino-acyl groups"/>
    <property type="evidence" value="ECO:0007669"/>
    <property type="project" value="InterPro"/>
</dbReference>
<evidence type="ECO:0000313" key="2">
    <source>
        <dbReference type="EMBL" id="KRN05533.1"/>
    </source>
</evidence>
<dbReference type="Pfam" id="PF00583">
    <property type="entry name" value="Acetyltransf_1"/>
    <property type="match status" value="1"/>
</dbReference>
<dbReference type="RefSeq" id="WP_034987102.1">
    <property type="nucleotide sequence ID" value="NZ_AYZF01000017.1"/>
</dbReference>
<feature type="domain" description="N-acetyltransferase" evidence="1">
    <location>
        <begin position="2"/>
        <end position="158"/>
    </location>
</feature>
<keyword evidence="3" id="KW-1185">Reference proteome</keyword>
<dbReference type="CDD" id="cd04301">
    <property type="entry name" value="NAT_SF"/>
    <property type="match status" value="1"/>
</dbReference>
<gene>
    <name evidence="2" type="ORF">FD15_GL002094</name>
</gene>
<accession>A0A023CVQ6</accession>
<dbReference type="STRING" id="1423806.FD15_GL002094"/>
<reference evidence="2 3" key="1">
    <citation type="journal article" date="2015" name="Genome Announc.">
        <title>Expanding the biotechnology potential of lactobacilli through comparative genomics of 213 strains and associated genera.</title>
        <authorList>
            <person name="Sun Z."/>
            <person name="Harris H.M."/>
            <person name="McCann A."/>
            <person name="Guo C."/>
            <person name="Argimon S."/>
            <person name="Zhang W."/>
            <person name="Yang X."/>
            <person name="Jeffery I.B."/>
            <person name="Cooney J.C."/>
            <person name="Kagawa T.F."/>
            <person name="Liu W."/>
            <person name="Song Y."/>
            <person name="Salvetti E."/>
            <person name="Wrobel A."/>
            <person name="Rasinkangas P."/>
            <person name="Parkhill J."/>
            <person name="Rea M.C."/>
            <person name="O'Sullivan O."/>
            <person name="Ritari J."/>
            <person name="Douillard F.P."/>
            <person name="Paul Ross R."/>
            <person name="Yang R."/>
            <person name="Briner A.E."/>
            <person name="Felis G.E."/>
            <person name="de Vos W.M."/>
            <person name="Barrangou R."/>
            <person name="Klaenhammer T.R."/>
            <person name="Caufield P.W."/>
            <person name="Cui Y."/>
            <person name="Zhang H."/>
            <person name="O'Toole P.W."/>
        </authorList>
    </citation>
    <scope>NUCLEOTIDE SEQUENCE [LARGE SCALE GENOMIC DNA]</scope>
    <source>
        <strain evidence="2 3">DSM 21376</strain>
    </source>
</reference>
<dbReference type="PROSITE" id="PS51186">
    <property type="entry name" value="GNAT"/>
    <property type="match status" value="1"/>
</dbReference>
<evidence type="ECO:0000313" key="3">
    <source>
        <dbReference type="Proteomes" id="UP000050961"/>
    </source>
</evidence>
<keyword evidence="2" id="KW-0808">Transferase</keyword>
<dbReference type="eggNOG" id="COG0456">
    <property type="taxonomic scope" value="Bacteria"/>
</dbReference>